<feature type="region of interest" description="Disordered" evidence="3">
    <location>
        <begin position="1282"/>
        <end position="1302"/>
    </location>
</feature>
<dbReference type="Pfam" id="PF01344">
    <property type="entry name" value="Kelch_1"/>
    <property type="match status" value="1"/>
</dbReference>
<keyword evidence="2" id="KW-0677">Repeat</keyword>
<feature type="compositionally biased region" description="Low complexity" evidence="3">
    <location>
        <begin position="121"/>
        <end position="135"/>
    </location>
</feature>
<feature type="compositionally biased region" description="Low complexity" evidence="3">
    <location>
        <begin position="336"/>
        <end position="359"/>
    </location>
</feature>
<feature type="region of interest" description="Disordered" evidence="3">
    <location>
        <begin position="979"/>
        <end position="1021"/>
    </location>
</feature>
<feature type="region of interest" description="Disordered" evidence="3">
    <location>
        <begin position="1129"/>
        <end position="1267"/>
    </location>
</feature>
<protein>
    <recommendedName>
        <fullName evidence="6">Galactose oxidase</fullName>
    </recommendedName>
</protein>
<feature type="compositionally biased region" description="Polar residues" evidence="3">
    <location>
        <begin position="857"/>
        <end position="881"/>
    </location>
</feature>
<proteinExistence type="predicted"/>
<feature type="compositionally biased region" description="Low complexity" evidence="3">
    <location>
        <begin position="918"/>
        <end position="937"/>
    </location>
</feature>
<keyword evidence="5" id="KW-1185">Reference proteome</keyword>
<accession>A0ABR4NGE7</accession>
<gene>
    <name evidence="4" type="ORF">HK105_201988</name>
</gene>
<evidence type="ECO:0000313" key="5">
    <source>
        <dbReference type="Proteomes" id="UP001527925"/>
    </source>
</evidence>
<feature type="region of interest" description="Disordered" evidence="3">
    <location>
        <begin position="695"/>
        <end position="718"/>
    </location>
</feature>
<dbReference type="Gene3D" id="2.120.10.80">
    <property type="entry name" value="Kelch-type beta propeller"/>
    <property type="match status" value="2"/>
</dbReference>
<feature type="region of interest" description="Disordered" evidence="3">
    <location>
        <begin position="36"/>
        <end position="76"/>
    </location>
</feature>
<feature type="compositionally biased region" description="Basic and acidic residues" evidence="3">
    <location>
        <begin position="800"/>
        <end position="814"/>
    </location>
</feature>
<feature type="compositionally biased region" description="Low complexity" evidence="3">
    <location>
        <begin position="215"/>
        <end position="241"/>
    </location>
</feature>
<feature type="compositionally biased region" description="Low complexity" evidence="3">
    <location>
        <begin position="1047"/>
        <end position="1060"/>
    </location>
</feature>
<reference evidence="4 5" key="1">
    <citation type="submission" date="2023-09" db="EMBL/GenBank/DDBJ databases">
        <title>Pangenome analysis of Batrachochytrium dendrobatidis and related Chytrids.</title>
        <authorList>
            <person name="Yacoub M.N."/>
            <person name="Stajich J.E."/>
            <person name="James T.Y."/>
        </authorList>
    </citation>
    <scope>NUCLEOTIDE SEQUENCE [LARGE SCALE GENOMIC DNA]</scope>
    <source>
        <strain evidence="4 5">JEL0888</strain>
    </source>
</reference>
<organism evidence="4 5">
    <name type="scientific">Polyrhizophydium stewartii</name>
    <dbReference type="NCBI Taxonomy" id="2732419"/>
    <lineage>
        <taxon>Eukaryota</taxon>
        <taxon>Fungi</taxon>
        <taxon>Fungi incertae sedis</taxon>
        <taxon>Chytridiomycota</taxon>
        <taxon>Chytridiomycota incertae sedis</taxon>
        <taxon>Chytridiomycetes</taxon>
        <taxon>Rhizophydiales</taxon>
        <taxon>Rhizophydiales incertae sedis</taxon>
        <taxon>Polyrhizophydium</taxon>
    </lineage>
</organism>
<dbReference type="SUPFAM" id="SSF50965">
    <property type="entry name" value="Galactose oxidase, central domain"/>
    <property type="match status" value="1"/>
</dbReference>
<dbReference type="PANTHER" id="PTHR46647">
    <property type="entry name" value="RAB9 EFFECTOR PROTEIN WITH KELCH MOTIFS"/>
    <property type="match status" value="1"/>
</dbReference>
<feature type="region of interest" description="Disordered" evidence="3">
    <location>
        <begin position="844"/>
        <end position="937"/>
    </location>
</feature>
<feature type="compositionally biased region" description="Polar residues" evidence="3">
    <location>
        <begin position="1368"/>
        <end position="1389"/>
    </location>
</feature>
<feature type="region of interest" description="Disordered" evidence="3">
    <location>
        <begin position="215"/>
        <end position="253"/>
    </location>
</feature>
<feature type="compositionally biased region" description="Gly residues" evidence="3">
    <location>
        <begin position="1342"/>
        <end position="1354"/>
    </location>
</feature>
<comment type="caution">
    <text evidence="4">The sequence shown here is derived from an EMBL/GenBank/DDBJ whole genome shotgun (WGS) entry which is preliminary data.</text>
</comment>
<evidence type="ECO:0008006" key="6">
    <source>
        <dbReference type="Google" id="ProtNLM"/>
    </source>
</evidence>
<feature type="compositionally biased region" description="Low complexity" evidence="3">
    <location>
        <begin position="642"/>
        <end position="651"/>
    </location>
</feature>
<feature type="region of interest" description="Disordered" evidence="3">
    <location>
        <begin position="1322"/>
        <end position="1408"/>
    </location>
</feature>
<dbReference type="InterPro" id="IPR006652">
    <property type="entry name" value="Kelch_1"/>
</dbReference>
<dbReference type="PANTHER" id="PTHR46647:SF1">
    <property type="entry name" value="RAB9 EFFECTOR PROTEIN WITH KELCH MOTIFS"/>
    <property type="match status" value="1"/>
</dbReference>
<evidence type="ECO:0000256" key="1">
    <source>
        <dbReference type="ARBA" id="ARBA00022441"/>
    </source>
</evidence>
<evidence type="ECO:0000313" key="4">
    <source>
        <dbReference type="EMBL" id="KAL2918587.1"/>
    </source>
</evidence>
<feature type="region of interest" description="Disordered" evidence="3">
    <location>
        <begin position="789"/>
        <end position="814"/>
    </location>
</feature>
<feature type="compositionally biased region" description="Acidic residues" evidence="3">
    <location>
        <begin position="42"/>
        <end position="52"/>
    </location>
</feature>
<feature type="compositionally biased region" description="Pro residues" evidence="3">
    <location>
        <begin position="136"/>
        <end position="153"/>
    </location>
</feature>
<evidence type="ECO:0000256" key="2">
    <source>
        <dbReference type="ARBA" id="ARBA00022737"/>
    </source>
</evidence>
<dbReference type="EMBL" id="JADGIZ020000006">
    <property type="protein sequence ID" value="KAL2918587.1"/>
    <property type="molecule type" value="Genomic_DNA"/>
</dbReference>
<dbReference type="InterPro" id="IPR011043">
    <property type="entry name" value="Gal_Oxase/kelch_b-propeller"/>
</dbReference>
<feature type="region of interest" description="Disordered" evidence="3">
    <location>
        <begin position="91"/>
        <end position="162"/>
    </location>
</feature>
<feature type="region of interest" description="Disordered" evidence="3">
    <location>
        <begin position="633"/>
        <end position="652"/>
    </location>
</feature>
<feature type="compositionally biased region" description="Polar residues" evidence="3">
    <location>
        <begin position="1322"/>
        <end position="1339"/>
    </location>
</feature>
<feature type="compositionally biased region" description="Low complexity" evidence="3">
    <location>
        <begin position="1175"/>
        <end position="1202"/>
    </location>
</feature>
<feature type="region of interest" description="Disordered" evidence="3">
    <location>
        <begin position="1086"/>
        <end position="1113"/>
    </location>
</feature>
<feature type="compositionally biased region" description="Pro residues" evidence="3">
    <location>
        <begin position="1287"/>
        <end position="1296"/>
    </location>
</feature>
<feature type="region of interest" description="Disordered" evidence="3">
    <location>
        <begin position="300"/>
        <end position="359"/>
    </location>
</feature>
<feature type="compositionally biased region" description="Basic and acidic residues" evidence="3">
    <location>
        <begin position="1233"/>
        <end position="1257"/>
    </location>
</feature>
<dbReference type="InterPro" id="IPR052124">
    <property type="entry name" value="Rab9_kelch_effector"/>
</dbReference>
<feature type="compositionally biased region" description="Polar residues" evidence="3">
    <location>
        <begin position="903"/>
        <end position="917"/>
    </location>
</feature>
<feature type="compositionally biased region" description="Basic residues" evidence="3">
    <location>
        <begin position="300"/>
        <end position="322"/>
    </location>
</feature>
<keyword evidence="1" id="KW-0880">Kelch repeat</keyword>
<feature type="compositionally biased region" description="Low complexity" evidence="3">
    <location>
        <begin position="1355"/>
        <end position="1367"/>
    </location>
</feature>
<feature type="compositionally biased region" description="Low complexity" evidence="3">
    <location>
        <begin position="1148"/>
        <end position="1163"/>
    </location>
</feature>
<feature type="compositionally biased region" description="Pro residues" evidence="3">
    <location>
        <begin position="96"/>
        <end position="105"/>
    </location>
</feature>
<dbReference type="Proteomes" id="UP001527925">
    <property type="component" value="Unassembled WGS sequence"/>
</dbReference>
<evidence type="ECO:0000256" key="3">
    <source>
        <dbReference type="SAM" id="MobiDB-lite"/>
    </source>
</evidence>
<name>A0ABR4NGE7_9FUNG</name>
<feature type="compositionally biased region" description="Polar residues" evidence="3">
    <location>
        <begin position="1164"/>
        <end position="1174"/>
    </location>
</feature>
<dbReference type="InterPro" id="IPR015915">
    <property type="entry name" value="Kelch-typ_b-propeller"/>
</dbReference>
<feature type="region of interest" description="Disordered" evidence="3">
    <location>
        <begin position="1045"/>
        <end position="1065"/>
    </location>
</feature>
<sequence>MEFASVPVDAAAVVLDGTLFLHGGLAGASAPVQLPARAADDAAADPDSDPDGGDTARDGDGDGGDDGDGDQTLQGDGASLAADTVLVRGAAANPDARPPGGPALGPPADAASPPRLEPRRPQAAAPAATATASPPSTSPPPPAQSPTQPPPPQTTSNGEPRPGLIACVITRAPGWSLACAEMNLSLGSTPRLGSTMHRVDNILLGFLGRVSDAPALASPSSATPATSTASASSASQTSTASGRNATNSRGQFGGVPASVKPGLAFPNAPVDIVLFVNTADEAGPATESSTDKRESRFTAFHHHHHHSHDSKNHHRHNHRRLQPRAPQDARAATPPRTSTRVATASSTRSISRASSPTATVRAALPPVPAPTTIRRYHHSSVIEDTDSGQRVVVFGGISQRGPENTVLVYDTDKNTWSQPRLQNATRAISGHASFSAPPFMVSCFGNVAVSSKSDPKSALPQPPRLHGVPVSVTGLPTNQCMLVNTATWTVSIPTAVTRASAQTDPRQSVPAARTGVRNAMVQVPALDMHLVYGGGVLNATGDGIVEAFDDLWTLDTHQLPSTITWTQRNAAGDRPPPLMFHSMALVAPDAVVVWGGVSPNDAAGEPNRAYFLNVTTWIWTAVGVGAMPTGPVVSPTGPPAAPTSTPGADPSGGELASWLRNAGYIGFAALLTLFLGIIAKITINEWRARRNEDQVSQHLRGVRGGASPSPADLEQPRRRVVMLPRSANSKGPENAPRLSTPNSLSSLSLGLPLRPSSPIWTVSTSEADSPLDRPSVELPRQHDLLPMPASQPAVAASPEHAADRPSDQRADRQPKDMPAGLVALVPFPSPVPGNDGLHFVTPQRPMKHPFTLPHAGTSPTTARQSLLQYPNSSSGSMTQPSKPREPRRKATAHSAMSLARQLSRPTTPTSMLATQQGSSSSRNRSSLLSQAVNNSTTTSSAYNTLDISRETSHSRATTASTIPIELVPQPLVVGTLHAKRSGPTRSRSIGHLARPRVGIPASSSQATLSAAGPPGAHSRNASVNSVHSVQWIPFEYSHEGGFHDFGPLSPLPETSSEPSSRTASWRERFPSLGRLSSLLEFSPLSRLRKSGGTPSGSSGSGTDGSTLVAAPPERGSIGEVRFFRGGLGRAERSERSVGGLHRPPLPNRRSAAGRSFSGSQSQATESQHPSSSPWQQHHQQQQQQQQQNQHQHQQEQQRQQQHLSLHRAASSPVVHSQKVARGTSPRSASSSNLREDASTERRGRRMPDLHIQTRELSRQTQASNPHSPLASFFLVERFQRMSISSPRSPPPPPPLQQPAETYALPRMASRVLTTEQIRHLASSNLARSGTSSEYSSISRPGSGFGSGTGTGTGPRAGAQQTATGQTSKPRLNASSQAHLAGHDTNSSAATAPWLTTRLQVRNGAPPSP</sequence>